<evidence type="ECO:0000313" key="2">
    <source>
        <dbReference type="EMBL" id="SOB74410.1"/>
    </source>
</evidence>
<organism evidence="2">
    <name type="scientific">Cedratvirus lausannensis</name>
    <dbReference type="NCBI Taxonomy" id="2023205"/>
    <lineage>
        <taxon>Viruses</taxon>
        <taxon>Pithoviruses</taxon>
        <taxon>Orthocedratvirinae</taxon>
        <taxon>Alphacedratvirus</taxon>
        <taxon>Alphacedratvirus francolausannense</taxon>
    </lineage>
</organism>
<proteinExistence type="predicted"/>
<feature type="compositionally biased region" description="Low complexity" evidence="1">
    <location>
        <begin position="239"/>
        <end position="277"/>
    </location>
</feature>
<feature type="compositionally biased region" description="Acidic residues" evidence="1">
    <location>
        <begin position="278"/>
        <end position="291"/>
    </location>
</feature>
<reference evidence="2" key="1">
    <citation type="submission" date="2017-08" db="EMBL/GenBank/DDBJ databases">
        <authorList>
            <person name="de Groot N.N."/>
        </authorList>
    </citation>
    <scope>NUCLEOTIDE SEQUENCE</scope>
</reference>
<evidence type="ECO:0000313" key="3">
    <source>
        <dbReference type="Proteomes" id="UP000274850"/>
    </source>
</evidence>
<protein>
    <submittedName>
        <fullName evidence="2">Uncharacterized protein</fullName>
    </submittedName>
</protein>
<evidence type="ECO:0000256" key="1">
    <source>
        <dbReference type="SAM" id="MobiDB-lite"/>
    </source>
</evidence>
<gene>
    <name evidence="2" type="ORF">BQ9231_00527</name>
</gene>
<name>A0A285Q2Z7_9VIRU</name>
<dbReference type="EMBL" id="LT907979">
    <property type="protein sequence ID" value="SOB74410.1"/>
    <property type="molecule type" value="Genomic_DNA"/>
</dbReference>
<dbReference type="Proteomes" id="UP000274850">
    <property type="component" value="Segment"/>
</dbReference>
<feature type="region of interest" description="Disordered" evidence="1">
    <location>
        <begin position="219"/>
        <end position="291"/>
    </location>
</feature>
<accession>A0A285Q2Z7</accession>
<sequence>MQSPARVISPEAITRYVARRPSAQAEKIWKTNVEDVFPGQARRKPTGLTWEEYFRKLYQFRSDYLYLVLEISPPRAYGTVLVNNRNLTRRSRYPYEVDLKTSPLVAEGGTAYLPVKKTSPDASEESFYAFVRFWAEERNILLREAFSGTSEENFSIGVGPAEQEFLRQYGYNPRYLILSEKITPSNVDILPPESEPALKVVAQSPIIMEAESYALSPQEYPSSPFASEYSPPQPRGRRVLSSPPSSPRRVSPSPSPIRTSRPRRIIASSPLSSSSSDYADDSTYTEDEEEE</sequence>
<keyword evidence="3" id="KW-1185">Reference proteome</keyword>